<dbReference type="AlphaFoldDB" id="A0AAD7GWS4"/>
<feature type="region of interest" description="Disordered" evidence="1">
    <location>
        <begin position="181"/>
        <end position="201"/>
    </location>
</feature>
<keyword evidence="3" id="KW-1185">Reference proteome</keyword>
<feature type="compositionally biased region" description="Polar residues" evidence="1">
    <location>
        <begin position="1"/>
        <end position="17"/>
    </location>
</feature>
<feature type="compositionally biased region" description="Low complexity" evidence="1">
    <location>
        <begin position="71"/>
        <end position="84"/>
    </location>
</feature>
<proteinExistence type="predicted"/>
<evidence type="ECO:0000313" key="2">
    <source>
        <dbReference type="EMBL" id="KAJ7706924.1"/>
    </source>
</evidence>
<comment type="caution">
    <text evidence="2">The sequence shown here is derived from an EMBL/GenBank/DDBJ whole genome shotgun (WGS) entry which is preliminary data.</text>
</comment>
<feature type="region of interest" description="Disordered" evidence="1">
    <location>
        <begin position="1"/>
        <end position="86"/>
    </location>
</feature>
<feature type="region of interest" description="Disordered" evidence="1">
    <location>
        <begin position="147"/>
        <end position="166"/>
    </location>
</feature>
<organism evidence="2 3">
    <name type="scientific">Mycena rosella</name>
    <name type="common">Pink bonnet</name>
    <name type="synonym">Agaricus rosellus</name>
    <dbReference type="NCBI Taxonomy" id="1033263"/>
    <lineage>
        <taxon>Eukaryota</taxon>
        <taxon>Fungi</taxon>
        <taxon>Dikarya</taxon>
        <taxon>Basidiomycota</taxon>
        <taxon>Agaricomycotina</taxon>
        <taxon>Agaricomycetes</taxon>
        <taxon>Agaricomycetidae</taxon>
        <taxon>Agaricales</taxon>
        <taxon>Marasmiineae</taxon>
        <taxon>Mycenaceae</taxon>
        <taxon>Mycena</taxon>
    </lineage>
</organism>
<dbReference type="Proteomes" id="UP001221757">
    <property type="component" value="Unassembled WGS sequence"/>
</dbReference>
<accession>A0AAD7GWS4</accession>
<sequence length="301" mass="32286">MSTRSMAQLSPADSKNPSAPVPPNKPIGKPLKPTGIIILPPSSPRPYDDDSPPSSTSDSQMAASMPDLPGAALSRRASTSTSSLNVKFAPLPQLAPRKRRSTAPLGIASRALMMRRRRAGMPGYDMNGDPLPAWTDEEVERHTQRILAERSGQPLREREGDDPFLTLGKMVKGAGKQFWRKVNNKRPGEGEEKEKDAGGGVVVAERMVLGTISADNTGTPSQEEGGVWEEEVGDRFPLNVGQTETIVEGQFSWSAAHLKPSLEDTGSVSDDASARERTLSSAEGTEEGSTLGEPTRSHSFS</sequence>
<gene>
    <name evidence="2" type="ORF">B0H17DRAFT_1034856</name>
</gene>
<evidence type="ECO:0000313" key="3">
    <source>
        <dbReference type="Proteomes" id="UP001221757"/>
    </source>
</evidence>
<feature type="region of interest" description="Disordered" evidence="1">
    <location>
        <begin position="258"/>
        <end position="301"/>
    </location>
</feature>
<evidence type="ECO:0000256" key="1">
    <source>
        <dbReference type="SAM" id="MobiDB-lite"/>
    </source>
</evidence>
<feature type="compositionally biased region" description="Basic and acidic residues" evidence="1">
    <location>
        <begin position="186"/>
        <end position="197"/>
    </location>
</feature>
<reference evidence="2" key="1">
    <citation type="submission" date="2023-03" db="EMBL/GenBank/DDBJ databases">
        <title>Massive genome expansion in bonnet fungi (Mycena s.s.) driven by repeated elements and novel gene families across ecological guilds.</title>
        <authorList>
            <consortium name="Lawrence Berkeley National Laboratory"/>
            <person name="Harder C.B."/>
            <person name="Miyauchi S."/>
            <person name="Viragh M."/>
            <person name="Kuo A."/>
            <person name="Thoen E."/>
            <person name="Andreopoulos B."/>
            <person name="Lu D."/>
            <person name="Skrede I."/>
            <person name="Drula E."/>
            <person name="Henrissat B."/>
            <person name="Morin E."/>
            <person name="Kohler A."/>
            <person name="Barry K."/>
            <person name="LaButti K."/>
            <person name="Morin E."/>
            <person name="Salamov A."/>
            <person name="Lipzen A."/>
            <person name="Mereny Z."/>
            <person name="Hegedus B."/>
            <person name="Baldrian P."/>
            <person name="Stursova M."/>
            <person name="Weitz H."/>
            <person name="Taylor A."/>
            <person name="Grigoriev I.V."/>
            <person name="Nagy L.G."/>
            <person name="Martin F."/>
            <person name="Kauserud H."/>
        </authorList>
    </citation>
    <scope>NUCLEOTIDE SEQUENCE</scope>
    <source>
        <strain evidence="2">CBHHK067</strain>
    </source>
</reference>
<protein>
    <submittedName>
        <fullName evidence="2">Uncharacterized protein</fullName>
    </submittedName>
</protein>
<name>A0AAD7GWS4_MYCRO</name>
<dbReference type="EMBL" id="JARKIE010000006">
    <property type="protein sequence ID" value="KAJ7706924.1"/>
    <property type="molecule type" value="Genomic_DNA"/>
</dbReference>